<dbReference type="SUPFAM" id="SSF103575">
    <property type="entry name" value="Plexin repeat"/>
    <property type="match status" value="1"/>
</dbReference>
<evidence type="ECO:0000313" key="5">
    <source>
        <dbReference type="Proteomes" id="UP000001555"/>
    </source>
</evidence>
<dbReference type="VEuPathDB" id="VectorBase:ISCI010208"/>
<dbReference type="AlphaFoldDB" id="B7PZ31"/>
<dbReference type="InterPro" id="IPR033760">
    <property type="entry name" value="Integrin_beta_N"/>
</dbReference>
<keyword evidence="5" id="KW-1185">Reference proteome</keyword>
<feature type="domain" description="Integrin beta N-terminal" evidence="2">
    <location>
        <begin position="41"/>
        <end position="66"/>
    </location>
</feature>
<feature type="chain" id="PRO_5014568169" description="Integrin beta N-terminal domain-containing protein" evidence="1">
    <location>
        <begin position="22"/>
        <end position="82"/>
    </location>
</feature>
<protein>
    <recommendedName>
        <fullName evidence="2">Integrin beta N-terminal domain-containing protein</fullName>
    </recommendedName>
</protein>
<dbReference type="Pfam" id="PF17205">
    <property type="entry name" value="PSI_integrin"/>
    <property type="match status" value="1"/>
</dbReference>
<gene>
    <name evidence="3" type="ORF">IscW_ISCW010208</name>
</gene>
<evidence type="ECO:0000313" key="4">
    <source>
        <dbReference type="EnsemblMetazoa" id="ISCW010208-PA"/>
    </source>
</evidence>
<dbReference type="EnsemblMetazoa" id="ISCW010208-RA">
    <property type="protein sequence ID" value="ISCW010208-PA"/>
    <property type="gene ID" value="ISCW010208"/>
</dbReference>
<name>B7PZ31_IXOSC</name>
<evidence type="ECO:0000313" key="3">
    <source>
        <dbReference type="EMBL" id="EEC11853.1"/>
    </source>
</evidence>
<dbReference type="Proteomes" id="UP000001555">
    <property type="component" value="Unassembled WGS sequence"/>
</dbReference>
<accession>B7PZ31</accession>
<organism>
    <name type="scientific">Ixodes scapularis</name>
    <name type="common">Black-legged tick</name>
    <name type="synonym">Deer tick</name>
    <dbReference type="NCBI Taxonomy" id="6945"/>
    <lineage>
        <taxon>Eukaryota</taxon>
        <taxon>Metazoa</taxon>
        <taxon>Ecdysozoa</taxon>
        <taxon>Arthropoda</taxon>
        <taxon>Chelicerata</taxon>
        <taxon>Arachnida</taxon>
        <taxon>Acari</taxon>
        <taxon>Parasitiformes</taxon>
        <taxon>Ixodida</taxon>
        <taxon>Ixodoidea</taxon>
        <taxon>Ixodidae</taxon>
        <taxon>Ixodinae</taxon>
        <taxon>Ixodes</taxon>
    </lineage>
</organism>
<reference evidence="3 5" key="1">
    <citation type="submission" date="2008-03" db="EMBL/GenBank/DDBJ databases">
        <title>Annotation of Ixodes scapularis.</title>
        <authorList>
            <consortium name="Ixodes scapularis Genome Project Consortium"/>
            <person name="Caler E."/>
            <person name="Hannick L.I."/>
            <person name="Bidwell S."/>
            <person name="Joardar V."/>
            <person name="Thiagarajan M."/>
            <person name="Amedeo P."/>
            <person name="Galinsky K.J."/>
            <person name="Schobel S."/>
            <person name="Inman J."/>
            <person name="Hostetler J."/>
            <person name="Miller J."/>
            <person name="Hammond M."/>
            <person name="Megy K."/>
            <person name="Lawson D."/>
            <person name="Kodira C."/>
            <person name="Sutton G."/>
            <person name="Meyer J."/>
            <person name="Hill C.A."/>
            <person name="Birren B."/>
            <person name="Nene V."/>
            <person name="Collins F."/>
            <person name="Alarcon-Chaidez F."/>
            <person name="Wikel S."/>
            <person name="Strausberg R."/>
        </authorList>
    </citation>
    <scope>NUCLEOTIDE SEQUENCE [LARGE SCALE GENOMIC DNA]</scope>
    <source>
        <strain evidence="5">Wikel</strain>
        <strain evidence="3">Wikel colony</strain>
    </source>
</reference>
<reference evidence="4" key="2">
    <citation type="submission" date="2020-05" db="UniProtKB">
        <authorList>
            <consortium name="EnsemblMetazoa"/>
        </authorList>
    </citation>
    <scope>IDENTIFICATION</scope>
    <source>
        <strain evidence="4">wikel</strain>
    </source>
</reference>
<dbReference type="OrthoDB" id="410592at2759"/>
<sequence>MSALRLLLPVLAVLVWRSCCALDTESSPIQSPPAPESLRSNPCSSSGSSCGECLRQPQCAWCTQQVCSNRPLAFAPAHGALR</sequence>
<dbReference type="HOGENOM" id="CLU_2560829_0_0_1"/>
<dbReference type="EMBL" id="DS823802">
    <property type="protein sequence ID" value="EEC11853.1"/>
    <property type="molecule type" value="Genomic_DNA"/>
</dbReference>
<dbReference type="VEuPathDB" id="VectorBase:ISCW010208"/>
<dbReference type="EMBL" id="ABJB010642811">
    <property type="status" value="NOT_ANNOTATED_CDS"/>
    <property type="molecule type" value="Genomic_DNA"/>
</dbReference>
<dbReference type="VEuPathDB" id="VectorBase:ISCP_005447"/>
<evidence type="ECO:0007829" key="6">
    <source>
        <dbReference type="PeptideAtlas" id="B7PZ31"/>
    </source>
</evidence>
<dbReference type="InParanoid" id="B7PZ31"/>
<dbReference type="PaxDb" id="6945-B7PZ31"/>
<evidence type="ECO:0000256" key="1">
    <source>
        <dbReference type="SAM" id="SignalP"/>
    </source>
</evidence>
<feature type="signal peptide" evidence="1">
    <location>
        <begin position="1"/>
        <end position="21"/>
    </location>
</feature>
<evidence type="ECO:0000259" key="2">
    <source>
        <dbReference type="Pfam" id="PF17205"/>
    </source>
</evidence>
<keyword evidence="1" id="KW-0732">Signal</keyword>
<dbReference type="Gene3D" id="3.30.1680.10">
    <property type="entry name" value="ligand-binding face of the semaphorins, domain 2"/>
    <property type="match status" value="1"/>
</dbReference>
<keyword evidence="6" id="KW-1267">Proteomics identification</keyword>
<proteinExistence type="evidence at protein level"/>